<dbReference type="EMBL" id="BLJP01000030">
    <property type="protein sequence ID" value="GFE94889.1"/>
    <property type="molecule type" value="Genomic_DNA"/>
</dbReference>
<dbReference type="OrthoDB" id="7225464at2"/>
<organism evidence="1 2">
    <name type="scientific">Acetobacter persici</name>
    <dbReference type="NCBI Taxonomy" id="1076596"/>
    <lineage>
        <taxon>Bacteria</taxon>
        <taxon>Pseudomonadati</taxon>
        <taxon>Pseudomonadota</taxon>
        <taxon>Alphaproteobacteria</taxon>
        <taxon>Acetobacterales</taxon>
        <taxon>Acetobacteraceae</taxon>
        <taxon>Acetobacter</taxon>
    </lineage>
</organism>
<evidence type="ECO:0000313" key="2">
    <source>
        <dbReference type="Proteomes" id="UP000548726"/>
    </source>
</evidence>
<keyword evidence="2" id="KW-1185">Reference proteome</keyword>
<accession>A0A6V8IB83</accession>
<comment type="caution">
    <text evidence="1">The sequence shown here is derived from an EMBL/GenBank/DDBJ whole genome shotgun (WGS) entry which is preliminary data.</text>
</comment>
<gene>
    <name evidence="1" type="ORF">DmAi_29480</name>
</gene>
<dbReference type="RefSeq" id="WP_086655834.1">
    <property type="nucleotide sequence ID" value="NZ_BLJP01000030.1"/>
</dbReference>
<proteinExistence type="predicted"/>
<evidence type="ECO:0000313" key="1">
    <source>
        <dbReference type="EMBL" id="GFE94889.1"/>
    </source>
</evidence>
<protein>
    <submittedName>
        <fullName evidence="1">Uncharacterized protein</fullName>
    </submittedName>
</protein>
<name>A0A6V8IB83_9PROT</name>
<dbReference type="Proteomes" id="UP000548726">
    <property type="component" value="Unassembled WGS sequence"/>
</dbReference>
<sequence>MTQKEKALKKLEEHYHAGIKRIQDATPGHEISIILSIIKVNPENGTVDNDTDTSGRREELLVSSVETTIGLIMEYPDNYRSHVSLRCQAMTGESIKRLRLGNKTPPTVQELDALIEQAKLNHRVLTCPNTKLH</sequence>
<dbReference type="AlphaFoldDB" id="A0A6V8IB83"/>
<reference evidence="1 2" key="1">
    <citation type="journal article" date="2020" name="Cell Rep.">
        <title>Local necrotic cells trigger systemic immune activation via gut microbiome dysbiosis in Drosophila.</title>
        <authorList>
            <person name="Kosakamoto H."/>
            <person name="Yamauchi T."/>
            <person name="Akuzawa-Tokita Y."/>
            <person name="Nishimura K."/>
            <person name="Soga T."/>
            <person name="Murakami T."/>
            <person name="Mori H."/>
            <person name="Yamamoto K."/>
            <person name="Miyazaki R."/>
            <person name="Koto A."/>
            <person name="Miura M."/>
            <person name="Obata F."/>
        </authorList>
    </citation>
    <scope>NUCLEOTIDE SEQUENCE [LARGE SCALE GENOMIC DNA]</scope>
    <source>
        <strain evidence="1 2">Ai</strain>
    </source>
</reference>